<dbReference type="EMBL" id="JALNMH010000001">
    <property type="protein sequence ID" value="MCK7592174.1"/>
    <property type="molecule type" value="Genomic_DNA"/>
</dbReference>
<feature type="transmembrane region" description="Helical" evidence="12">
    <location>
        <begin position="195"/>
        <end position="219"/>
    </location>
</feature>
<evidence type="ECO:0000256" key="8">
    <source>
        <dbReference type="ARBA" id="ARBA00022833"/>
    </source>
</evidence>
<evidence type="ECO:0000256" key="9">
    <source>
        <dbReference type="ARBA" id="ARBA00022989"/>
    </source>
</evidence>
<dbReference type="NCBIfam" id="NF003965">
    <property type="entry name" value="PRK05457.1"/>
    <property type="match status" value="1"/>
</dbReference>
<feature type="transmembrane region" description="Helical" evidence="12">
    <location>
        <begin position="157"/>
        <end position="175"/>
    </location>
</feature>
<keyword evidence="3 12" id="KW-1003">Cell membrane</keyword>
<keyword evidence="6 12" id="KW-0479">Metal-binding</keyword>
<feature type="domain" description="Peptidase M48" evidence="13">
    <location>
        <begin position="82"/>
        <end position="291"/>
    </location>
</feature>
<keyword evidence="11 12" id="KW-0472">Membrane</keyword>
<feature type="binding site" evidence="12">
    <location>
        <position position="151"/>
    </location>
    <ligand>
        <name>Zn(2+)</name>
        <dbReference type="ChEBI" id="CHEBI:29105"/>
        <note>catalytic</note>
    </ligand>
</feature>
<dbReference type="Proteomes" id="UP001431449">
    <property type="component" value="Unassembled WGS sequence"/>
</dbReference>
<evidence type="ECO:0000256" key="1">
    <source>
        <dbReference type="ARBA" id="ARBA00004651"/>
    </source>
</evidence>
<evidence type="ECO:0000256" key="12">
    <source>
        <dbReference type="HAMAP-Rule" id="MF_00188"/>
    </source>
</evidence>
<protein>
    <recommendedName>
        <fullName evidence="12">Protease HtpX</fullName>
        <ecNumber evidence="12">3.4.24.-</ecNumber>
    </recommendedName>
    <alternativeName>
        <fullName evidence="12">Heat shock protein HtpX</fullName>
    </alternativeName>
</protein>
<dbReference type="RefSeq" id="WP_248204179.1">
    <property type="nucleotide sequence ID" value="NZ_JALNMH010000001.1"/>
</dbReference>
<dbReference type="InterPro" id="IPR001915">
    <property type="entry name" value="Peptidase_M48"/>
</dbReference>
<keyword evidence="10 12" id="KW-0482">Metalloprotease</keyword>
<dbReference type="GO" id="GO:0008233">
    <property type="term" value="F:peptidase activity"/>
    <property type="evidence" value="ECO:0007669"/>
    <property type="project" value="UniProtKB-KW"/>
</dbReference>
<comment type="similarity">
    <text evidence="2 12">Belongs to the peptidase M48B family.</text>
</comment>
<reference evidence="14" key="1">
    <citation type="submission" date="2022-04" db="EMBL/GenBank/DDBJ databases">
        <title>Lysobacter sp. CAU 1642 isolated from sea sand.</title>
        <authorList>
            <person name="Kim W."/>
        </authorList>
    </citation>
    <scope>NUCLEOTIDE SEQUENCE</scope>
    <source>
        <strain evidence="14">CAU 1642</strain>
    </source>
</reference>
<evidence type="ECO:0000256" key="4">
    <source>
        <dbReference type="ARBA" id="ARBA00022670"/>
    </source>
</evidence>
<evidence type="ECO:0000256" key="11">
    <source>
        <dbReference type="ARBA" id="ARBA00023136"/>
    </source>
</evidence>
<comment type="cofactor">
    <cofactor evidence="12">
        <name>Zn(2+)</name>
        <dbReference type="ChEBI" id="CHEBI:29105"/>
    </cofactor>
    <text evidence="12">Binds 1 zinc ion per subunit.</text>
</comment>
<dbReference type="HAMAP" id="MF_00188">
    <property type="entry name" value="Pept_M48_protease_HtpX"/>
    <property type="match status" value="1"/>
</dbReference>
<evidence type="ECO:0000259" key="13">
    <source>
        <dbReference type="Pfam" id="PF01435"/>
    </source>
</evidence>
<evidence type="ECO:0000256" key="5">
    <source>
        <dbReference type="ARBA" id="ARBA00022692"/>
    </source>
</evidence>
<dbReference type="PANTHER" id="PTHR43221">
    <property type="entry name" value="PROTEASE HTPX"/>
    <property type="match status" value="1"/>
</dbReference>
<evidence type="ECO:0000256" key="10">
    <source>
        <dbReference type="ARBA" id="ARBA00023049"/>
    </source>
</evidence>
<feature type="binding site" evidence="12">
    <location>
        <position position="147"/>
    </location>
    <ligand>
        <name>Zn(2+)</name>
        <dbReference type="ChEBI" id="CHEBI:29105"/>
        <note>catalytic</note>
    </ligand>
</feature>
<evidence type="ECO:0000313" key="15">
    <source>
        <dbReference type="Proteomes" id="UP001431449"/>
    </source>
</evidence>
<dbReference type="Gene3D" id="3.30.2010.10">
    <property type="entry name" value="Metalloproteases ('zincins'), catalytic domain"/>
    <property type="match status" value="1"/>
</dbReference>
<keyword evidence="5 12" id="KW-0812">Transmembrane</keyword>
<name>A0ABT0GCB1_9GAMM</name>
<evidence type="ECO:0000313" key="14">
    <source>
        <dbReference type="EMBL" id="MCK7592174.1"/>
    </source>
</evidence>
<organism evidence="14 15">
    <name type="scientific">Pseudomarimonas salicorniae</name>
    <dbReference type="NCBI Taxonomy" id="2933270"/>
    <lineage>
        <taxon>Bacteria</taxon>
        <taxon>Pseudomonadati</taxon>
        <taxon>Pseudomonadota</taxon>
        <taxon>Gammaproteobacteria</taxon>
        <taxon>Lysobacterales</taxon>
        <taxon>Lysobacteraceae</taxon>
        <taxon>Pseudomarimonas</taxon>
    </lineage>
</organism>
<keyword evidence="7 12" id="KW-0378">Hydrolase</keyword>
<accession>A0ABT0GCB1</accession>
<evidence type="ECO:0000256" key="3">
    <source>
        <dbReference type="ARBA" id="ARBA00022475"/>
    </source>
</evidence>
<keyword evidence="9 12" id="KW-1133">Transmembrane helix</keyword>
<dbReference type="EC" id="3.4.24.-" evidence="12"/>
<feature type="binding site" evidence="12">
    <location>
        <position position="224"/>
    </location>
    <ligand>
        <name>Zn(2+)</name>
        <dbReference type="ChEBI" id="CHEBI:29105"/>
        <note>catalytic</note>
    </ligand>
</feature>
<keyword evidence="4 12" id="KW-0645">Protease</keyword>
<evidence type="ECO:0000256" key="7">
    <source>
        <dbReference type="ARBA" id="ARBA00022801"/>
    </source>
</evidence>
<keyword evidence="15" id="KW-1185">Reference proteome</keyword>
<dbReference type="InterPro" id="IPR050083">
    <property type="entry name" value="HtpX_protease"/>
</dbReference>
<evidence type="ECO:0000256" key="2">
    <source>
        <dbReference type="ARBA" id="ARBA00009779"/>
    </source>
</evidence>
<dbReference type="Pfam" id="PF01435">
    <property type="entry name" value="Peptidase_M48"/>
    <property type="match status" value="1"/>
</dbReference>
<gene>
    <name evidence="12 14" type="primary">htpX</name>
    <name evidence="14" type="ORF">M0G41_00655</name>
</gene>
<comment type="subcellular location">
    <subcellularLocation>
        <location evidence="1 12">Cell membrane</location>
        <topology evidence="1 12">Multi-pass membrane protein</topology>
    </subcellularLocation>
</comment>
<proteinExistence type="inferred from homology"/>
<keyword evidence="12" id="KW-0346">Stress response</keyword>
<dbReference type="CDD" id="cd07335">
    <property type="entry name" value="M48B_HtpX_like"/>
    <property type="match status" value="1"/>
</dbReference>
<evidence type="ECO:0000256" key="6">
    <source>
        <dbReference type="ARBA" id="ARBA00022723"/>
    </source>
</evidence>
<feature type="transmembrane region" description="Helical" evidence="12">
    <location>
        <begin position="43"/>
        <end position="61"/>
    </location>
</feature>
<comment type="caution">
    <text evidence="14">The sequence shown here is derived from an EMBL/GenBank/DDBJ whole genome shotgun (WGS) entry which is preliminary data.</text>
</comment>
<dbReference type="InterPro" id="IPR022919">
    <property type="entry name" value="Pept_M48_protease_HtpX"/>
</dbReference>
<sequence>MRRIGLFLLTNLAVILVLGVVLRLLGVDRVLDESGSGLNYTNLLIFAAVFGFGGSFISLAMSKWMAKRSTGAEVITQPRNETERWLLATVQRQAEKLGIKMPEVAIFHSPDPNAFATGMTKNSSLVAVSTGLLQHMNADEVEAVLGHEMAHVANGDMVTLALVQGVVNTFVIFVARIVGHTVDRVVFKNEEGHGIAYFVTSILAEIVLGILATMIVAWVSRQREFRADAGGAALAGRMKMIAALERLRAAHPQPLPGEMAAFGISGIRMDGIKKLFSTHPPLEQRIEALKSQTH</sequence>
<dbReference type="GO" id="GO:0006508">
    <property type="term" value="P:proteolysis"/>
    <property type="evidence" value="ECO:0007669"/>
    <property type="project" value="UniProtKB-KW"/>
</dbReference>
<keyword evidence="8 12" id="KW-0862">Zinc</keyword>
<dbReference type="PANTHER" id="PTHR43221:SF1">
    <property type="entry name" value="PROTEASE HTPX"/>
    <property type="match status" value="1"/>
</dbReference>
<feature type="active site" evidence="12">
    <location>
        <position position="148"/>
    </location>
</feature>